<dbReference type="GO" id="GO:0030976">
    <property type="term" value="F:thiamine pyrophosphate binding"/>
    <property type="evidence" value="ECO:0007669"/>
    <property type="project" value="InterPro"/>
</dbReference>
<organism evidence="7 8">
    <name type="scientific">Aerosakkonema funiforme FACHB-1375</name>
    <dbReference type="NCBI Taxonomy" id="2949571"/>
    <lineage>
        <taxon>Bacteria</taxon>
        <taxon>Bacillati</taxon>
        <taxon>Cyanobacteriota</taxon>
        <taxon>Cyanophyceae</taxon>
        <taxon>Oscillatoriophycideae</taxon>
        <taxon>Aerosakkonematales</taxon>
        <taxon>Aerosakkonemataceae</taxon>
        <taxon>Aerosakkonema</taxon>
    </lineage>
</organism>
<dbReference type="Pfam" id="PF00205">
    <property type="entry name" value="TPP_enzyme_M"/>
    <property type="match status" value="1"/>
</dbReference>
<evidence type="ECO:0000256" key="2">
    <source>
        <dbReference type="ARBA" id="ARBA00023052"/>
    </source>
</evidence>
<dbReference type="SUPFAM" id="SSF52467">
    <property type="entry name" value="DHS-like NAD/FAD-binding domain"/>
    <property type="match status" value="1"/>
</dbReference>
<dbReference type="SUPFAM" id="SSF52518">
    <property type="entry name" value="Thiamin diphosphate-binding fold (THDP-binding)"/>
    <property type="match status" value="2"/>
</dbReference>
<evidence type="ECO:0000259" key="6">
    <source>
        <dbReference type="Pfam" id="PF02776"/>
    </source>
</evidence>
<dbReference type="RefSeq" id="WP_190464861.1">
    <property type="nucleotide sequence ID" value="NZ_JACJPW010000030.1"/>
</dbReference>
<dbReference type="InterPro" id="IPR000399">
    <property type="entry name" value="TPP-bd_CS"/>
</dbReference>
<reference evidence="7" key="2">
    <citation type="submission" date="2020-08" db="EMBL/GenBank/DDBJ databases">
        <authorList>
            <person name="Chen M."/>
            <person name="Teng W."/>
            <person name="Zhao L."/>
            <person name="Hu C."/>
            <person name="Zhou Y."/>
            <person name="Han B."/>
            <person name="Song L."/>
            <person name="Shu W."/>
        </authorList>
    </citation>
    <scope>NUCLEOTIDE SEQUENCE</scope>
    <source>
        <strain evidence="7">FACHB-1375</strain>
    </source>
</reference>
<dbReference type="GO" id="GO:0009099">
    <property type="term" value="P:L-valine biosynthetic process"/>
    <property type="evidence" value="ECO:0007669"/>
    <property type="project" value="TreeGrafter"/>
</dbReference>
<dbReference type="InterPro" id="IPR012001">
    <property type="entry name" value="Thiamin_PyroP_enz_TPP-bd_dom"/>
</dbReference>
<sequence>MEQEQTSYYITLPSELGEKDRNITLVQILLKYLELEGVTKLFGIPSTAMKHLLNELKNQNDKFDYVICRQETGAAFMADGYFRVTGKLGVVLVACDAGLPNASTGILNAQHDKSALLVISVEPSVENYSNSHILDEVEISENINAVYRNICQYSDRIHSPKTFQPILTQALRNALAIPSRTTCIGLSDKLAGSYLSEAMAFPTKPEYYRAIPQSSSPHQVQQAFDYLTHAKQPLILLGNGCRQVLRDRQKLEKFKSFVEKFAIPVMTTPDAKAIFPESHWLSFRNYGVAGCNWPKYYLESSHYDALMVMGSSLGRYSTIPPQAGKELLIPKGALIQVDLDQSAIARFFPVQLGIVAEIGTVIDNLFELSDRTQADEPTVAERRASIEQIRETHSPFLEPQKRNSEAAPILPQALMKCINDNEKLRQGGHIFIDSGNSTHWAWHYLELDPPVQFHVSSTIGPMGFGTAGAIGGKIGSPNQVCVAITGDGGFMMQGNEISTAAQYNVGVVWVILYDNDLNMISQAMNQYFPEPSVWKNYYQLGKPDLVKFAEGLGADAYEVRTQAEMRLVFAEALSKADTNNKPQAIVVYINTEEIPPWF</sequence>
<dbReference type="GO" id="GO:0005948">
    <property type="term" value="C:acetolactate synthase complex"/>
    <property type="evidence" value="ECO:0007669"/>
    <property type="project" value="TreeGrafter"/>
</dbReference>
<dbReference type="InterPro" id="IPR029035">
    <property type="entry name" value="DHS-like_NAD/FAD-binding_dom"/>
</dbReference>
<dbReference type="Pfam" id="PF02776">
    <property type="entry name" value="TPP_enzyme_N"/>
    <property type="match status" value="1"/>
</dbReference>
<dbReference type="CDD" id="cd07035">
    <property type="entry name" value="TPP_PYR_POX_like"/>
    <property type="match status" value="1"/>
</dbReference>
<dbReference type="InterPro" id="IPR011766">
    <property type="entry name" value="TPP_enzyme_TPP-bd"/>
</dbReference>
<dbReference type="CDD" id="cd00568">
    <property type="entry name" value="TPP_enzymes"/>
    <property type="match status" value="1"/>
</dbReference>
<dbReference type="PROSITE" id="PS00187">
    <property type="entry name" value="TPP_ENZYMES"/>
    <property type="match status" value="1"/>
</dbReference>
<dbReference type="GO" id="GO:0009097">
    <property type="term" value="P:isoleucine biosynthetic process"/>
    <property type="evidence" value="ECO:0007669"/>
    <property type="project" value="TreeGrafter"/>
</dbReference>
<protein>
    <submittedName>
        <fullName evidence="7">Thiamine pyrophosphate-binding protein</fullName>
    </submittedName>
</protein>
<dbReference type="AlphaFoldDB" id="A0A926ZGX6"/>
<evidence type="ECO:0000313" key="7">
    <source>
        <dbReference type="EMBL" id="MBD2182049.1"/>
    </source>
</evidence>
<proteinExistence type="inferred from homology"/>
<feature type="domain" description="Thiamine pyrophosphate enzyme central" evidence="4">
    <location>
        <begin position="220"/>
        <end position="365"/>
    </location>
</feature>
<dbReference type="Proteomes" id="UP000641646">
    <property type="component" value="Unassembled WGS sequence"/>
</dbReference>
<name>A0A926ZGX6_9CYAN</name>
<dbReference type="GO" id="GO:0000287">
    <property type="term" value="F:magnesium ion binding"/>
    <property type="evidence" value="ECO:0007669"/>
    <property type="project" value="InterPro"/>
</dbReference>
<gene>
    <name evidence="7" type="ORF">H6G03_13180</name>
</gene>
<dbReference type="GO" id="GO:0003984">
    <property type="term" value="F:acetolactate synthase activity"/>
    <property type="evidence" value="ECO:0007669"/>
    <property type="project" value="TreeGrafter"/>
</dbReference>
<evidence type="ECO:0000256" key="1">
    <source>
        <dbReference type="ARBA" id="ARBA00007812"/>
    </source>
</evidence>
<accession>A0A926ZGX6</accession>
<comment type="caution">
    <text evidence="7">The sequence shown here is derived from an EMBL/GenBank/DDBJ whole genome shotgun (WGS) entry which is preliminary data.</text>
</comment>
<dbReference type="InterPro" id="IPR045229">
    <property type="entry name" value="TPP_enz"/>
</dbReference>
<evidence type="ECO:0000259" key="5">
    <source>
        <dbReference type="Pfam" id="PF02775"/>
    </source>
</evidence>
<evidence type="ECO:0000259" key="4">
    <source>
        <dbReference type="Pfam" id="PF00205"/>
    </source>
</evidence>
<keyword evidence="8" id="KW-1185">Reference proteome</keyword>
<dbReference type="EMBL" id="JACJPW010000030">
    <property type="protein sequence ID" value="MBD2182049.1"/>
    <property type="molecule type" value="Genomic_DNA"/>
</dbReference>
<dbReference type="GO" id="GO:0050660">
    <property type="term" value="F:flavin adenine dinucleotide binding"/>
    <property type="evidence" value="ECO:0007669"/>
    <property type="project" value="TreeGrafter"/>
</dbReference>
<feature type="domain" description="Thiamine pyrophosphate enzyme TPP-binding" evidence="5">
    <location>
        <begin position="433"/>
        <end position="578"/>
    </location>
</feature>
<dbReference type="InterPro" id="IPR012000">
    <property type="entry name" value="Thiamin_PyroP_enz_cen_dom"/>
</dbReference>
<evidence type="ECO:0000256" key="3">
    <source>
        <dbReference type="RuleBase" id="RU362132"/>
    </source>
</evidence>
<dbReference type="Pfam" id="PF02775">
    <property type="entry name" value="TPP_enzyme_C"/>
    <property type="match status" value="1"/>
</dbReference>
<dbReference type="Gene3D" id="3.40.50.1220">
    <property type="entry name" value="TPP-binding domain"/>
    <property type="match status" value="1"/>
</dbReference>
<dbReference type="InterPro" id="IPR029061">
    <property type="entry name" value="THDP-binding"/>
</dbReference>
<keyword evidence="2 3" id="KW-0786">Thiamine pyrophosphate</keyword>
<dbReference type="PANTHER" id="PTHR18968:SF167">
    <property type="entry name" value="ACETOLACTATE SYNTHASE LARGE SUBUNIT ILVB2-RELATED"/>
    <property type="match status" value="1"/>
</dbReference>
<dbReference type="PANTHER" id="PTHR18968">
    <property type="entry name" value="THIAMINE PYROPHOSPHATE ENZYMES"/>
    <property type="match status" value="1"/>
</dbReference>
<reference evidence="7" key="1">
    <citation type="journal article" date="2015" name="ISME J.">
        <title>Draft Genome Sequence of Streptomyces incarnatus NRRL8089, which Produces the Nucleoside Antibiotic Sinefungin.</title>
        <authorList>
            <person name="Oshima K."/>
            <person name="Hattori M."/>
            <person name="Shimizu H."/>
            <person name="Fukuda K."/>
            <person name="Nemoto M."/>
            <person name="Inagaki K."/>
            <person name="Tamura T."/>
        </authorList>
    </citation>
    <scope>NUCLEOTIDE SEQUENCE</scope>
    <source>
        <strain evidence="7">FACHB-1375</strain>
    </source>
</reference>
<evidence type="ECO:0000313" key="8">
    <source>
        <dbReference type="Proteomes" id="UP000641646"/>
    </source>
</evidence>
<dbReference type="Gene3D" id="3.40.50.970">
    <property type="match status" value="2"/>
</dbReference>
<feature type="domain" description="Thiamine pyrophosphate enzyme N-terminal TPP-binding" evidence="6">
    <location>
        <begin position="24"/>
        <end position="132"/>
    </location>
</feature>
<comment type="similarity">
    <text evidence="1 3">Belongs to the TPP enzyme family.</text>
</comment>